<dbReference type="Proteomes" id="UP000504634">
    <property type="component" value="Unplaced"/>
</dbReference>
<organism evidence="3 4">
    <name type="scientific">Drosophila lebanonensis</name>
    <name type="common">Fruit fly</name>
    <name type="synonym">Scaptodrosophila lebanonensis</name>
    <dbReference type="NCBI Taxonomy" id="7225"/>
    <lineage>
        <taxon>Eukaryota</taxon>
        <taxon>Metazoa</taxon>
        <taxon>Ecdysozoa</taxon>
        <taxon>Arthropoda</taxon>
        <taxon>Hexapoda</taxon>
        <taxon>Insecta</taxon>
        <taxon>Pterygota</taxon>
        <taxon>Neoptera</taxon>
        <taxon>Endopterygota</taxon>
        <taxon>Diptera</taxon>
        <taxon>Brachycera</taxon>
        <taxon>Muscomorpha</taxon>
        <taxon>Ephydroidea</taxon>
        <taxon>Drosophilidae</taxon>
        <taxon>Scaptodrosophila</taxon>
    </lineage>
</organism>
<name>A0A6J2U5P0_DROLE</name>
<keyword evidence="1" id="KW-0863">Zinc-finger</keyword>
<evidence type="ECO:0000313" key="4">
    <source>
        <dbReference type="RefSeq" id="XP_030382462.1"/>
    </source>
</evidence>
<proteinExistence type="predicted"/>
<dbReference type="InterPro" id="IPR001878">
    <property type="entry name" value="Znf_CCHC"/>
</dbReference>
<evidence type="ECO:0000313" key="3">
    <source>
        <dbReference type="Proteomes" id="UP000504634"/>
    </source>
</evidence>
<dbReference type="RefSeq" id="XP_030382462.1">
    <property type="nucleotide sequence ID" value="XM_030526602.1"/>
</dbReference>
<feature type="domain" description="CCHC-type" evidence="2">
    <location>
        <begin position="152"/>
        <end position="166"/>
    </location>
</feature>
<dbReference type="PROSITE" id="PS50158">
    <property type="entry name" value="ZF_CCHC"/>
    <property type="match status" value="1"/>
</dbReference>
<dbReference type="InterPro" id="IPR036875">
    <property type="entry name" value="Znf_CCHC_sf"/>
</dbReference>
<dbReference type="GO" id="GO:0003676">
    <property type="term" value="F:nucleic acid binding"/>
    <property type="evidence" value="ECO:0007669"/>
    <property type="project" value="InterPro"/>
</dbReference>
<dbReference type="GeneID" id="115629977"/>
<sequence length="208" mass="23739">MLINVVKDMLPSFDGKSPVNIWVAQLKSVAAVYELDDNMLRMLLMAKLRDGAQMWLHGNTKHLTMPMNELLELMLTTFSVKENKMALRRKFETRKWKTEGIPDEQLRRQAQMQGFAQASQVLHAFKTIKLSGNKPERWIKTAEQKSGTMAVRCFNCNSLGHFASECLKTKRERGACYGCGSMDHQISHCTENKRASHEYNVSSIRGAQ</sequence>
<keyword evidence="1" id="KW-0862">Zinc</keyword>
<protein>
    <submittedName>
        <fullName evidence="4">Uncharacterized protein LOC115629977 isoform X2</fullName>
    </submittedName>
</protein>
<dbReference type="AlphaFoldDB" id="A0A6J2U5P0"/>
<reference evidence="4" key="1">
    <citation type="submission" date="2025-08" db="UniProtKB">
        <authorList>
            <consortium name="RefSeq"/>
        </authorList>
    </citation>
    <scope>IDENTIFICATION</scope>
    <source>
        <strain evidence="4">11010-0011.00</strain>
        <tissue evidence="4">Whole body</tissue>
    </source>
</reference>
<accession>A0A6J2U5P0</accession>
<keyword evidence="3" id="KW-1185">Reference proteome</keyword>
<dbReference type="Gene3D" id="4.10.60.10">
    <property type="entry name" value="Zinc finger, CCHC-type"/>
    <property type="match status" value="1"/>
</dbReference>
<gene>
    <name evidence="4" type="primary">LOC115629977</name>
</gene>
<dbReference type="GO" id="GO:0008270">
    <property type="term" value="F:zinc ion binding"/>
    <property type="evidence" value="ECO:0007669"/>
    <property type="project" value="UniProtKB-KW"/>
</dbReference>
<evidence type="ECO:0000259" key="2">
    <source>
        <dbReference type="PROSITE" id="PS50158"/>
    </source>
</evidence>
<dbReference type="SMART" id="SM00343">
    <property type="entry name" value="ZnF_C2HC"/>
    <property type="match status" value="2"/>
</dbReference>
<evidence type="ECO:0000256" key="1">
    <source>
        <dbReference type="PROSITE-ProRule" id="PRU00047"/>
    </source>
</evidence>
<dbReference type="SUPFAM" id="SSF57756">
    <property type="entry name" value="Retrovirus zinc finger-like domains"/>
    <property type="match status" value="1"/>
</dbReference>
<dbReference type="Pfam" id="PF00098">
    <property type="entry name" value="zf-CCHC"/>
    <property type="match status" value="1"/>
</dbReference>
<keyword evidence="1" id="KW-0479">Metal-binding</keyword>